<dbReference type="AlphaFoldDB" id="A0A1E4RP36"/>
<evidence type="ECO:0000256" key="5">
    <source>
        <dbReference type="ARBA" id="ARBA00023274"/>
    </source>
</evidence>
<evidence type="ECO:0000256" key="2">
    <source>
        <dbReference type="ARBA" id="ARBA00007596"/>
    </source>
</evidence>
<reference evidence="8" key="1">
    <citation type="submission" date="2016-05" db="EMBL/GenBank/DDBJ databases">
        <title>Comparative genomics of biotechnologically important yeasts.</title>
        <authorList>
            <consortium name="DOE Joint Genome Institute"/>
            <person name="Riley R."/>
            <person name="Haridas S."/>
            <person name="Wolfe K.H."/>
            <person name="Lopes M.R."/>
            <person name="Hittinger C.T."/>
            <person name="Goker M."/>
            <person name="Salamov A."/>
            <person name="Wisecaver J."/>
            <person name="Long T.M."/>
            <person name="Aerts A.L."/>
            <person name="Barry K."/>
            <person name="Choi C."/>
            <person name="Clum A."/>
            <person name="Coughlan A.Y."/>
            <person name="Deshpande S."/>
            <person name="Douglass A.P."/>
            <person name="Hanson S.J."/>
            <person name="Klenk H.-P."/>
            <person name="Labutti K."/>
            <person name="Lapidus A."/>
            <person name="Lindquist E."/>
            <person name="Lipzen A."/>
            <person name="Meier-Kolthoff J.P."/>
            <person name="Ohm R.A."/>
            <person name="Otillar R.P."/>
            <person name="Pangilinan J."/>
            <person name="Peng Y."/>
            <person name="Rokas A."/>
            <person name="Rosa C.A."/>
            <person name="Scheuner C."/>
            <person name="Sibirny A.A."/>
            <person name="Slot J.C."/>
            <person name="Stielow J.B."/>
            <person name="Sun H."/>
            <person name="Kurtzman C.P."/>
            <person name="Blackwell M."/>
            <person name="Grigoriev I.V."/>
            <person name="Jeffries T.W."/>
        </authorList>
    </citation>
    <scope>NUCLEOTIDE SEQUENCE [LARGE SCALE GENOMIC DNA]</scope>
    <source>
        <strain evidence="8">NRRL Y-1933</strain>
    </source>
</reference>
<evidence type="ECO:0000256" key="3">
    <source>
        <dbReference type="ARBA" id="ARBA00022980"/>
    </source>
</evidence>
<evidence type="ECO:0000313" key="8">
    <source>
        <dbReference type="Proteomes" id="UP000095085"/>
    </source>
</evidence>
<dbReference type="InterPro" id="IPR052008">
    <property type="entry name" value="Mitoribosomal_protein_bL33"/>
</dbReference>
<dbReference type="STRING" id="984485.A0A1E4RP36"/>
<evidence type="ECO:0000256" key="4">
    <source>
        <dbReference type="ARBA" id="ARBA00023128"/>
    </source>
</evidence>
<keyword evidence="5" id="KW-0687">Ribonucleoprotein</keyword>
<protein>
    <recommendedName>
        <fullName evidence="6">Large ribosomal subunit protein bL33m</fullName>
    </recommendedName>
</protein>
<sequence>MAKAKTLHTMVKLVSQAKTGYEKYFRINRQSPRLNLILYDPRAKRHCLFTESKRRKVPDVIPKDYTRSHRV</sequence>
<dbReference type="PANTHER" id="PTHR47037:SF1">
    <property type="entry name" value="LARGE RIBOSOMAL SUBUNIT PROTEIN BL33M"/>
    <property type="match status" value="1"/>
</dbReference>
<evidence type="ECO:0000256" key="6">
    <source>
        <dbReference type="ARBA" id="ARBA00035275"/>
    </source>
</evidence>
<dbReference type="EMBL" id="KV454539">
    <property type="protein sequence ID" value="ODV69034.1"/>
    <property type="molecule type" value="Genomic_DNA"/>
</dbReference>
<organism evidence="7 8">
    <name type="scientific">Hyphopichia burtonii NRRL Y-1933</name>
    <dbReference type="NCBI Taxonomy" id="984485"/>
    <lineage>
        <taxon>Eukaryota</taxon>
        <taxon>Fungi</taxon>
        <taxon>Dikarya</taxon>
        <taxon>Ascomycota</taxon>
        <taxon>Saccharomycotina</taxon>
        <taxon>Pichiomycetes</taxon>
        <taxon>Debaryomycetaceae</taxon>
        <taxon>Hyphopichia</taxon>
    </lineage>
</organism>
<accession>A0A1E4RP36</accession>
<dbReference type="PANTHER" id="PTHR47037">
    <property type="entry name" value="39S RIBOSOMAL PROTEIN L33, MITOCHONDRIAL"/>
    <property type="match status" value="1"/>
</dbReference>
<keyword evidence="8" id="KW-1185">Reference proteome</keyword>
<dbReference type="InterPro" id="IPR038584">
    <property type="entry name" value="Ribosomal_bL33_sf"/>
</dbReference>
<keyword evidence="4" id="KW-0496">Mitochondrion</keyword>
<dbReference type="SUPFAM" id="SSF57829">
    <property type="entry name" value="Zn-binding ribosomal proteins"/>
    <property type="match status" value="1"/>
</dbReference>
<evidence type="ECO:0000313" key="7">
    <source>
        <dbReference type="EMBL" id="ODV69034.1"/>
    </source>
</evidence>
<dbReference type="GO" id="GO:0006412">
    <property type="term" value="P:translation"/>
    <property type="evidence" value="ECO:0007669"/>
    <property type="project" value="InterPro"/>
</dbReference>
<evidence type="ECO:0000256" key="1">
    <source>
        <dbReference type="ARBA" id="ARBA00004173"/>
    </source>
</evidence>
<comment type="similarity">
    <text evidence="2">Belongs to the bacterial ribosomal protein bL33 family.</text>
</comment>
<dbReference type="GO" id="GO:0005840">
    <property type="term" value="C:ribosome"/>
    <property type="evidence" value="ECO:0007669"/>
    <property type="project" value="UniProtKB-KW"/>
</dbReference>
<dbReference type="RefSeq" id="XP_020078101.1">
    <property type="nucleotide sequence ID" value="XM_020220916.1"/>
</dbReference>
<dbReference type="OrthoDB" id="275534at2759"/>
<dbReference type="GeneID" id="30995466"/>
<gene>
    <name evidence="7" type="ORF">HYPBUDRAFT_152247</name>
</gene>
<comment type="subcellular location">
    <subcellularLocation>
        <location evidence="1">Mitochondrion</location>
    </subcellularLocation>
</comment>
<dbReference type="InterPro" id="IPR011332">
    <property type="entry name" value="Ribosomal_zn-bd"/>
</dbReference>
<proteinExistence type="inferred from homology"/>
<dbReference type="GO" id="GO:1990904">
    <property type="term" value="C:ribonucleoprotein complex"/>
    <property type="evidence" value="ECO:0007669"/>
    <property type="project" value="UniProtKB-KW"/>
</dbReference>
<keyword evidence="3" id="KW-0689">Ribosomal protein</keyword>
<dbReference type="Gene3D" id="2.20.28.120">
    <property type="entry name" value="Ribosomal protein L33"/>
    <property type="match status" value="1"/>
</dbReference>
<dbReference type="GO" id="GO:0005739">
    <property type="term" value="C:mitochondrion"/>
    <property type="evidence" value="ECO:0007669"/>
    <property type="project" value="UniProtKB-SubCell"/>
</dbReference>
<dbReference type="Proteomes" id="UP000095085">
    <property type="component" value="Unassembled WGS sequence"/>
</dbReference>
<name>A0A1E4RP36_9ASCO</name>